<gene>
    <name evidence="2" type="ORF">Deia_01059</name>
</gene>
<keyword evidence="3" id="KW-1185">Reference proteome</keyword>
<organism evidence="2 3">
    <name type="scientific">Candidatus Deianiraea vastatrix</name>
    <dbReference type="NCBI Taxonomy" id="2163644"/>
    <lineage>
        <taxon>Bacteria</taxon>
        <taxon>Pseudomonadati</taxon>
        <taxon>Pseudomonadota</taxon>
        <taxon>Alphaproteobacteria</taxon>
        <taxon>Rickettsiales</taxon>
        <taxon>Candidatus Deianiraeaceae</taxon>
        <taxon>Candidatus Deianiraea</taxon>
    </lineage>
</organism>
<evidence type="ECO:0000256" key="1">
    <source>
        <dbReference type="SAM" id="SignalP"/>
    </source>
</evidence>
<evidence type="ECO:0000313" key="2">
    <source>
        <dbReference type="EMBL" id="QED23840.1"/>
    </source>
</evidence>
<accession>A0A5B8XF08</accession>
<evidence type="ECO:0000313" key="3">
    <source>
        <dbReference type="Proteomes" id="UP000321934"/>
    </source>
</evidence>
<keyword evidence="1" id="KW-0732">Signal</keyword>
<feature type="chain" id="PRO_5022675095" description="Lipoprotein" evidence="1">
    <location>
        <begin position="20"/>
        <end position="195"/>
    </location>
</feature>
<dbReference type="EMBL" id="CP029077">
    <property type="protein sequence ID" value="QED23840.1"/>
    <property type="molecule type" value="Genomic_DNA"/>
</dbReference>
<feature type="signal peptide" evidence="1">
    <location>
        <begin position="1"/>
        <end position="19"/>
    </location>
</feature>
<name>A0A5B8XF08_9RICK</name>
<reference evidence="2 3" key="1">
    <citation type="journal article" date="2019" name="ISME J.">
        <title>Deianiraea, an extracellular bacterium associated with the ciliate Paramecium, suggests an alternative scenario for the evolution of Rickettsiales.</title>
        <authorList>
            <person name="Castelli M."/>
            <person name="Sabaneyeva E."/>
            <person name="Lanzoni O."/>
            <person name="Lebedeva N."/>
            <person name="Floriano A.M."/>
            <person name="Gaiarsa S."/>
            <person name="Benken K."/>
            <person name="Modeo L."/>
            <person name="Bandi C."/>
            <person name="Potekhin A."/>
            <person name="Sassera D."/>
            <person name="Petroni G."/>
        </authorList>
    </citation>
    <scope>NUCLEOTIDE SEQUENCE [LARGE SCALE GENOMIC DNA]</scope>
    <source>
        <strain evidence="2">CyL4-1</strain>
    </source>
</reference>
<evidence type="ECO:0008006" key="4">
    <source>
        <dbReference type="Google" id="ProtNLM"/>
    </source>
</evidence>
<dbReference type="RefSeq" id="WP_146821259.1">
    <property type="nucleotide sequence ID" value="NZ_CP029077.1"/>
</dbReference>
<dbReference type="Proteomes" id="UP000321934">
    <property type="component" value="Chromosome"/>
</dbReference>
<proteinExistence type="predicted"/>
<dbReference type="AlphaFoldDB" id="A0A5B8XF08"/>
<protein>
    <recommendedName>
        <fullName evidence="4">Lipoprotein</fullName>
    </recommendedName>
</protein>
<sequence length="195" mass="21430">MKFFSVLLALFLASCGASVNFMQYGEQVSYTRTSSSIFIKNKSSVKKIFIVLQNGTPYSEFNDISDIIKTKIGNKYIVTDSVSDADLVIHLNVRQFTRIEPETMSNIEKYWQYTETTDNLTLSDINATTFGIAHDGVVISDAKSGKINIPSGGSQKADQGIISKLATNDFLSGMSIGGLQVFGLYQVQLGQQLVQ</sequence>
<dbReference type="PROSITE" id="PS51257">
    <property type="entry name" value="PROKAR_LIPOPROTEIN"/>
    <property type="match status" value="1"/>
</dbReference>